<evidence type="ECO:0000256" key="2">
    <source>
        <dbReference type="SAM" id="Phobius"/>
    </source>
</evidence>
<organism evidence="3 4">
    <name type="scientific">Actinacidiphila glaucinigra</name>
    <dbReference type="NCBI Taxonomy" id="235986"/>
    <lineage>
        <taxon>Bacteria</taxon>
        <taxon>Bacillati</taxon>
        <taxon>Actinomycetota</taxon>
        <taxon>Actinomycetes</taxon>
        <taxon>Kitasatosporales</taxon>
        <taxon>Streptomycetaceae</taxon>
        <taxon>Actinacidiphila</taxon>
    </lineage>
</organism>
<feature type="transmembrane region" description="Helical" evidence="2">
    <location>
        <begin position="85"/>
        <end position="102"/>
    </location>
</feature>
<reference evidence="3 4" key="1">
    <citation type="submission" date="2017-06" db="EMBL/GenBank/DDBJ databases">
        <authorList>
            <person name="Kim H.J."/>
            <person name="Triplett B.A."/>
        </authorList>
    </citation>
    <scope>NUCLEOTIDE SEQUENCE [LARGE SCALE GENOMIC DNA]</scope>
    <source>
        <strain evidence="3 4">CGMCC 4.1858</strain>
    </source>
</reference>
<feature type="compositionally biased region" description="Basic and acidic residues" evidence="1">
    <location>
        <begin position="65"/>
        <end position="80"/>
    </location>
</feature>
<name>A0A239KNQ8_9ACTN</name>
<evidence type="ECO:0000313" key="4">
    <source>
        <dbReference type="Proteomes" id="UP000198280"/>
    </source>
</evidence>
<proteinExistence type="predicted"/>
<feature type="compositionally biased region" description="Low complexity" evidence="1">
    <location>
        <begin position="431"/>
        <end position="444"/>
    </location>
</feature>
<keyword evidence="2" id="KW-1133">Transmembrane helix</keyword>
<dbReference type="RefSeq" id="WP_245939060.1">
    <property type="nucleotide sequence ID" value="NZ_FZOF01000016.1"/>
</dbReference>
<dbReference type="AlphaFoldDB" id="A0A239KNQ8"/>
<feature type="transmembrane region" description="Helical" evidence="2">
    <location>
        <begin position="181"/>
        <end position="201"/>
    </location>
</feature>
<protein>
    <recommendedName>
        <fullName evidence="5">DUF2637 domain-containing protein</fullName>
    </recommendedName>
</protein>
<evidence type="ECO:0008006" key="5">
    <source>
        <dbReference type="Google" id="ProtNLM"/>
    </source>
</evidence>
<evidence type="ECO:0000256" key="1">
    <source>
        <dbReference type="SAM" id="MobiDB-lite"/>
    </source>
</evidence>
<feature type="region of interest" description="Disordered" evidence="1">
    <location>
        <begin position="42"/>
        <end position="80"/>
    </location>
</feature>
<gene>
    <name evidence="3" type="ORF">SAMN05216252_11656</name>
</gene>
<accession>A0A239KNQ8</accession>
<keyword evidence="2" id="KW-0472">Membrane</keyword>
<keyword evidence="4" id="KW-1185">Reference proteome</keyword>
<feature type="transmembrane region" description="Helical" evidence="2">
    <location>
        <begin position="122"/>
        <end position="139"/>
    </location>
</feature>
<dbReference type="EMBL" id="FZOF01000016">
    <property type="protein sequence ID" value="SNT19308.1"/>
    <property type="molecule type" value="Genomic_DNA"/>
</dbReference>
<feature type="compositionally biased region" description="Low complexity" evidence="1">
    <location>
        <begin position="460"/>
        <end position="473"/>
    </location>
</feature>
<evidence type="ECO:0000313" key="3">
    <source>
        <dbReference type="EMBL" id="SNT19308.1"/>
    </source>
</evidence>
<feature type="region of interest" description="Disordered" evidence="1">
    <location>
        <begin position="402"/>
        <end position="478"/>
    </location>
</feature>
<dbReference type="Proteomes" id="UP000198280">
    <property type="component" value="Unassembled WGS sequence"/>
</dbReference>
<sequence>MNSLLDQFSQHPLAVGLFVLAQITTVTLAAVFWRRRLRAAAAQPQPPNARSTRGNHGRAGAKRKPTGDKSEDDESKPVDGKRHPVAVVVAALAAAACTAYSGDTSWRFAEEHLGMHSLRERGFLFFAGELALFGCALMARSNMHYKNKPGAPGMLVWLITTVQVIPAYTESPDIWGGTVRAFVGPVLAALLCHLALGLDLWHAKPGAQSNSVPAVIVRELRERMLSRLGLADRGRNAEQITRDRATRKAVRLAALPEPPRWLPNVRNRRLGAAVARAEVGQDPEQLRKLLRLLAVRRHAGELATREIPSPWDDALREVFPGHVAVSPALSATLGTLAHQDLRRMQPLDAIRTIVDAYPYASVVEIAARCGAAGLRVSEALIGVALDRANTALKTAVADAGKETVPDMQPAPGPQPAVAAPPRTEAVHARIAAQPAPAGAQPGADSRADAQPHAADDEADAQPPAKAPAPDADASGLRSGLDRDELLGEARRLDLVVRADGGRNASRGVSLRQLQMQLHIGQRRAQRLQRLLKQDPQQW</sequence>
<feature type="compositionally biased region" description="Basic and acidic residues" evidence="1">
    <location>
        <begin position="445"/>
        <end position="455"/>
    </location>
</feature>
<feature type="compositionally biased region" description="Basic residues" evidence="1">
    <location>
        <begin position="53"/>
        <end position="64"/>
    </location>
</feature>
<keyword evidence="2" id="KW-0812">Transmembrane</keyword>
<feature type="transmembrane region" description="Helical" evidence="2">
    <location>
        <begin position="12"/>
        <end position="33"/>
    </location>
</feature>